<dbReference type="AlphaFoldDB" id="A0AB34KGI0"/>
<dbReference type="InterPro" id="IPR019378">
    <property type="entry name" value="GDP-Fuc_O-FucTrfase"/>
</dbReference>
<dbReference type="Pfam" id="PF10250">
    <property type="entry name" value="O-FucT"/>
    <property type="match status" value="1"/>
</dbReference>
<reference evidence="5 6" key="1">
    <citation type="journal article" date="2020" name="Microbiol. Resour. Announc.">
        <title>Draft Genome Sequence of a Cladosporium Species Isolated from the Mesophotic Ascidian Didemnum maculosum.</title>
        <authorList>
            <person name="Gioti A."/>
            <person name="Siaperas R."/>
            <person name="Nikolaivits E."/>
            <person name="Le Goff G."/>
            <person name="Ouazzani J."/>
            <person name="Kotoulas G."/>
            <person name="Topakas E."/>
        </authorList>
    </citation>
    <scope>NUCLEOTIDE SEQUENCE [LARGE SCALE GENOMIC DNA]</scope>
    <source>
        <strain evidence="5 6">TM138-S3</strain>
    </source>
</reference>
<evidence type="ECO:0000256" key="2">
    <source>
        <dbReference type="ARBA" id="ARBA00023253"/>
    </source>
</evidence>
<protein>
    <recommendedName>
        <fullName evidence="7">Alternative oxidase</fullName>
    </recommendedName>
</protein>
<dbReference type="EMBL" id="JAAQHG020000031">
    <property type="protein sequence ID" value="KAL1583828.1"/>
    <property type="molecule type" value="Genomic_DNA"/>
</dbReference>
<keyword evidence="1" id="KW-0808">Transferase</keyword>
<keyword evidence="3" id="KW-0119">Carbohydrate metabolism</keyword>
<dbReference type="GeneID" id="96008643"/>
<evidence type="ECO:0000313" key="5">
    <source>
        <dbReference type="EMBL" id="KAL1583828.1"/>
    </source>
</evidence>
<feature type="transmembrane region" description="Helical" evidence="4">
    <location>
        <begin position="12"/>
        <end position="31"/>
    </location>
</feature>
<dbReference type="Proteomes" id="UP000803884">
    <property type="component" value="Unassembled WGS sequence"/>
</dbReference>
<dbReference type="CDD" id="cd11296">
    <property type="entry name" value="O-FucT_like"/>
    <property type="match status" value="1"/>
</dbReference>
<evidence type="ECO:0000256" key="3">
    <source>
        <dbReference type="ARBA" id="ARBA00023277"/>
    </source>
</evidence>
<dbReference type="GO" id="GO:0016740">
    <property type="term" value="F:transferase activity"/>
    <property type="evidence" value="ECO:0007669"/>
    <property type="project" value="UniProtKB-KW"/>
</dbReference>
<proteinExistence type="predicted"/>
<dbReference type="Gene3D" id="3.40.50.11350">
    <property type="match status" value="1"/>
</dbReference>
<keyword evidence="2" id="KW-0294">Fucose metabolism</keyword>
<keyword evidence="4" id="KW-1133">Transmembrane helix</keyword>
<comment type="caution">
    <text evidence="5">The sequence shown here is derived from an EMBL/GenBank/DDBJ whole genome shotgun (WGS) entry which is preliminary data.</text>
</comment>
<evidence type="ECO:0008006" key="7">
    <source>
        <dbReference type="Google" id="ProtNLM"/>
    </source>
</evidence>
<evidence type="ECO:0000256" key="1">
    <source>
        <dbReference type="ARBA" id="ARBA00022679"/>
    </source>
</evidence>
<sequence length="450" mass="50220">MYPSIAVDKRHRTAYGAVLFLVLIPLYYASWQYHAARPSDPSPAHTTRPPSTNFVGDWLSVQVVEPFDPSALRHHCKSTEWRPTLIFNLDNANGGIGNVRGNILDFIFSAIEAGASIILPGMAARSSTDISNVWGGHAPFDAFFDQAWFFETMGKTCPQMTIYRSAEDVRPDNVMPDNYLPSSRRIDLGEENTKQAYLEHLDSWLKSKPDYSPANRTLVNLERTLWDIDTRSLPPSLRRSLPQSLRLNPSIRRLAALATQTLAFQTPLDPLAAIPQKAFYAAHLRTESDAAAAGWLANANANFSAQTDAYIAHALSHDLRTLYVASGNASELARFRAKAGAHDPPLTVTSKRDLLPPDALRDLDALTWDQQALVDYEVLQRASVFGGFVKSSFSFGVAMARGQRREDLARVAEPWLVQWTEDGVAFDDGWSRIVGRDGWHEERIPRGMWP</sequence>
<accession>A0AB34KGI0</accession>
<dbReference type="GO" id="GO:0006004">
    <property type="term" value="P:fucose metabolic process"/>
    <property type="evidence" value="ECO:0007669"/>
    <property type="project" value="UniProtKB-KW"/>
</dbReference>
<evidence type="ECO:0000313" key="6">
    <source>
        <dbReference type="Proteomes" id="UP000803884"/>
    </source>
</evidence>
<evidence type="ECO:0000256" key="4">
    <source>
        <dbReference type="SAM" id="Phobius"/>
    </source>
</evidence>
<dbReference type="RefSeq" id="XP_069226934.1">
    <property type="nucleotide sequence ID" value="XM_069375805.1"/>
</dbReference>
<keyword evidence="6" id="KW-1185">Reference proteome</keyword>
<organism evidence="5 6">
    <name type="scientific">Cladosporium halotolerans</name>
    <dbReference type="NCBI Taxonomy" id="1052096"/>
    <lineage>
        <taxon>Eukaryota</taxon>
        <taxon>Fungi</taxon>
        <taxon>Dikarya</taxon>
        <taxon>Ascomycota</taxon>
        <taxon>Pezizomycotina</taxon>
        <taxon>Dothideomycetes</taxon>
        <taxon>Dothideomycetidae</taxon>
        <taxon>Cladosporiales</taxon>
        <taxon>Cladosporiaceae</taxon>
        <taxon>Cladosporium</taxon>
    </lineage>
</organism>
<keyword evidence="4" id="KW-0472">Membrane</keyword>
<gene>
    <name evidence="5" type="ORF">WHR41_07200</name>
</gene>
<name>A0AB34KGI0_9PEZI</name>
<keyword evidence="4" id="KW-0812">Transmembrane</keyword>